<evidence type="ECO:0000256" key="1">
    <source>
        <dbReference type="SAM" id="MobiDB-lite"/>
    </source>
</evidence>
<protein>
    <submittedName>
        <fullName evidence="3">A-agglutinin anchorage subunit-like</fullName>
    </submittedName>
</protein>
<evidence type="ECO:0000313" key="3">
    <source>
        <dbReference type="RefSeq" id="XP_006817804.1"/>
    </source>
</evidence>
<evidence type="ECO:0000313" key="2">
    <source>
        <dbReference type="Proteomes" id="UP000694865"/>
    </source>
</evidence>
<proteinExistence type="predicted"/>
<reference evidence="3" key="1">
    <citation type="submission" date="2025-08" db="UniProtKB">
        <authorList>
            <consortium name="RefSeq"/>
        </authorList>
    </citation>
    <scope>IDENTIFICATION</scope>
    <source>
        <tissue evidence="3">Testes</tissue>
    </source>
</reference>
<dbReference type="RefSeq" id="XP_006817804.1">
    <property type="nucleotide sequence ID" value="XM_006817741.1"/>
</dbReference>
<dbReference type="GeneID" id="102804175"/>
<sequence length="186" mass="19569">MPIHVSLDDSVISLDLVSNNITGSDPTLSVITRVSGGSTPTPPAATSPLSLTHTALPKLSTTVFIDNNKFESLAIAGQSTTTLTSSMIKAPTSQAVLSDINFDPTLHHNTSRSRATHSSLTSSSTTTSLSSAVHSPSSPVRSLCRQITLFLTLTAVLHNITLIYIAESPLQAFITFKVVASRSLPV</sequence>
<keyword evidence="2" id="KW-1185">Reference proteome</keyword>
<accession>A0ABM0MCR3</accession>
<name>A0ABM0MCR3_SACKO</name>
<dbReference type="Proteomes" id="UP000694865">
    <property type="component" value="Unplaced"/>
</dbReference>
<feature type="region of interest" description="Disordered" evidence="1">
    <location>
        <begin position="108"/>
        <end position="138"/>
    </location>
</feature>
<organism evidence="2 3">
    <name type="scientific">Saccoglossus kowalevskii</name>
    <name type="common">Acorn worm</name>
    <dbReference type="NCBI Taxonomy" id="10224"/>
    <lineage>
        <taxon>Eukaryota</taxon>
        <taxon>Metazoa</taxon>
        <taxon>Hemichordata</taxon>
        <taxon>Enteropneusta</taxon>
        <taxon>Harrimaniidae</taxon>
        <taxon>Saccoglossus</taxon>
    </lineage>
</organism>
<feature type="compositionally biased region" description="Low complexity" evidence="1">
    <location>
        <begin position="116"/>
        <end position="138"/>
    </location>
</feature>
<gene>
    <name evidence="3" type="primary">LOC102804175</name>
</gene>